<feature type="non-terminal residue" evidence="1">
    <location>
        <position position="53"/>
    </location>
</feature>
<gene>
    <name evidence="1" type="ORF">S03H2_53114</name>
</gene>
<proteinExistence type="predicted"/>
<organism evidence="1">
    <name type="scientific">marine sediment metagenome</name>
    <dbReference type="NCBI Taxonomy" id="412755"/>
    <lineage>
        <taxon>unclassified sequences</taxon>
        <taxon>metagenomes</taxon>
        <taxon>ecological metagenomes</taxon>
    </lineage>
</organism>
<comment type="caution">
    <text evidence="1">The sequence shown here is derived from an EMBL/GenBank/DDBJ whole genome shotgun (WGS) entry which is preliminary data.</text>
</comment>
<name>X1IQJ1_9ZZZZ</name>
<sequence>MDGDNKLLAKQKVLLLDAVPAKPYVDTKPAQFTKKNDSYYIKKKNLPAVKISN</sequence>
<dbReference type="AlphaFoldDB" id="X1IQJ1"/>
<evidence type="ECO:0000313" key="1">
    <source>
        <dbReference type="EMBL" id="GAH71490.1"/>
    </source>
</evidence>
<dbReference type="EMBL" id="BARU01033795">
    <property type="protein sequence ID" value="GAH71490.1"/>
    <property type="molecule type" value="Genomic_DNA"/>
</dbReference>
<protein>
    <submittedName>
        <fullName evidence="1">Uncharacterized protein</fullName>
    </submittedName>
</protein>
<accession>X1IQJ1</accession>
<reference evidence="1" key="1">
    <citation type="journal article" date="2014" name="Front. Microbiol.">
        <title>High frequency of phylogenetically diverse reductive dehalogenase-homologous genes in deep subseafloor sedimentary metagenomes.</title>
        <authorList>
            <person name="Kawai M."/>
            <person name="Futagami T."/>
            <person name="Toyoda A."/>
            <person name="Takaki Y."/>
            <person name="Nishi S."/>
            <person name="Hori S."/>
            <person name="Arai W."/>
            <person name="Tsubouchi T."/>
            <person name="Morono Y."/>
            <person name="Uchiyama I."/>
            <person name="Ito T."/>
            <person name="Fujiyama A."/>
            <person name="Inagaki F."/>
            <person name="Takami H."/>
        </authorList>
    </citation>
    <scope>NUCLEOTIDE SEQUENCE</scope>
    <source>
        <strain evidence="1">Expedition CK06-06</strain>
    </source>
</reference>